<organism evidence="3 4">
    <name type="scientific">Aphidius gifuensis</name>
    <name type="common">Parasitoid wasp</name>
    <dbReference type="NCBI Taxonomy" id="684658"/>
    <lineage>
        <taxon>Eukaryota</taxon>
        <taxon>Metazoa</taxon>
        <taxon>Ecdysozoa</taxon>
        <taxon>Arthropoda</taxon>
        <taxon>Hexapoda</taxon>
        <taxon>Insecta</taxon>
        <taxon>Pterygota</taxon>
        <taxon>Neoptera</taxon>
        <taxon>Endopterygota</taxon>
        <taxon>Hymenoptera</taxon>
        <taxon>Apocrita</taxon>
        <taxon>Ichneumonoidea</taxon>
        <taxon>Braconidae</taxon>
        <taxon>Aphidiinae</taxon>
        <taxon>Aphidius</taxon>
    </lineage>
</organism>
<evidence type="ECO:0000256" key="1">
    <source>
        <dbReference type="ARBA" id="ARBA00023157"/>
    </source>
</evidence>
<dbReference type="GO" id="GO:0005737">
    <property type="term" value="C:cytoplasm"/>
    <property type="evidence" value="ECO:0007669"/>
    <property type="project" value="TreeGrafter"/>
</dbReference>
<comment type="caution">
    <text evidence="3">The sequence shown here is derived from an EMBL/GenBank/DDBJ whole genome shotgun (WGS) entry which is preliminary data.</text>
</comment>
<dbReference type="GO" id="GO:0000302">
    <property type="term" value="P:response to reactive oxygen species"/>
    <property type="evidence" value="ECO:0007669"/>
    <property type="project" value="TreeGrafter"/>
</dbReference>
<evidence type="ECO:0000313" key="4">
    <source>
        <dbReference type="Proteomes" id="UP000639338"/>
    </source>
</evidence>
<dbReference type="AlphaFoldDB" id="A0A835CVI1"/>
<dbReference type="SUPFAM" id="SSF50814">
    <property type="entry name" value="Lipocalins"/>
    <property type="match status" value="1"/>
</dbReference>
<keyword evidence="2" id="KW-0732">Signal</keyword>
<protein>
    <recommendedName>
        <fullName evidence="5">Lipocalin/cytosolic fatty-acid binding domain-containing protein</fullName>
    </recommendedName>
</protein>
<dbReference type="PANTHER" id="PTHR10612">
    <property type="entry name" value="APOLIPOPROTEIN D"/>
    <property type="match status" value="1"/>
</dbReference>
<dbReference type="EMBL" id="JACMRX010000001">
    <property type="protein sequence ID" value="KAF7998114.1"/>
    <property type="molecule type" value="Genomic_DNA"/>
</dbReference>
<evidence type="ECO:0000256" key="2">
    <source>
        <dbReference type="PIRNR" id="PIRNR036893"/>
    </source>
</evidence>
<proteinExistence type="inferred from homology"/>
<name>A0A835CVI1_APHGI</name>
<keyword evidence="4" id="KW-1185">Reference proteome</keyword>
<dbReference type="InterPro" id="IPR012674">
    <property type="entry name" value="Calycin"/>
</dbReference>
<dbReference type="InterPro" id="IPR003057">
    <property type="entry name" value="Invtbrt_color"/>
</dbReference>
<dbReference type="PANTHER" id="PTHR10612:SF49">
    <property type="entry name" value="APOLIPOPROTEIN D-LIKE PROTEIN"/>
    <property type="match status" value="1"/>
</dbReference>
<reference evidence="3 4" key="1">
    <citation type="submission" date="2020-08" db="EMBL/GenBank/DDBJ databases">
        <title>Aphidius gifuensis genome sequencing and assembly.</title>
        <authorList>
            <person name="Du Z."/>
        </authorList>
    </citation>
    <scope>NUCLEOTIDE SEQUENCE [LARGE SCALE GENOMIC DNA]</scope>
    <source>
        <strain evidence="3">YNYX2018</strain>
        <tissue evidence="3">Adults</tissue>
    </source>
</reference>
<dbReference type="OrthoDB" id="565904at2759"/>
<evidence type="ECO:0008006" key="5">
    <source>
        <dbReference type="Google" id="ProtNLM"/>
    </source>
</evidence>
<dbReference type="PIRSF" id="PIRSF036893">
    <property type="entry name" value="Lipocalin_ApoD"/>
    <property type="match status" value="1"/>
</dbReference>
<gene>
    <name evidence="3" type="ORF">HCN44_009512</name>
</gene>
<feature type="chain" id="PRO_5033202601" description="Lipocalin/cytosolic fatty-acid binding domain-containing protein" evidence="2">
    <location>
        <begin position="17"/>
        <end position="182"/>
    </location>
</feature>
<sequence length="182" mass="20437">MFLILIFSLAFASSFAQIPNFGNRNLTPMENFNKSAFAGQWYIVTRTPNIFEAGQNCPVFTHSLNEQTGSFNSVLSTKSAITKEYRLQTATNEAIEDHPSVFNSYYDYLLPMGQFAILSTDYKNYAVAALAYPKLSSSYLQIIWVYSRTPVLAHEYYQIASECLAANKIPAHALKPAKQSDC</sequence>
<dbReference type="GO" id="GO:0031409">
    <property type="term" value="F:pigment binding"/>
    <property type="evidence" value="ECO:0007669"/>
    <property type="project" value="InterPro"/>
</dbReference>
<accession>A0A835CVI1</accession>
<dbReference type="PROSITE" id="PS00213">
    <property type="entry name" value="LIPOCALIN"/>
    <property type="match status" value="1"/>
</dbReference>
<dbReference type="InterPro" id="IPR022271">
    <property type="entry name" value="Lipocalin_ApoD"/>
</dbReference>
<feature type="signal peptide" evidence="2">
    <location>
        <begin position="1"/>
        <end position="16"/>
    </location>
</feature>
<dbReference type="PRINTS" id="PR01273">
    <property type="entry name" value="INVTBRTCOLOR"/>
</dbReference>
<dbReference type="Gene3D" id="2.40.128.20">
    <property type="match status" value="1"/>
</dbReference>
<dbReference type="InterPro" id="IPR022272">
    <property type="entry name" value="Lipocalin_CS"/>
</dbReference>
<dbReference type="GO" id="GO:0006629">
    <property type="term" value="P:lipid metabolic process"/>
    <property type="evidence" value="ECO:0007669"/>
    <property type="project" value="TreeGrafter"/>
</dbReference>
<dbReference type="Proteomes" id="UP000639338">
    <property type="component" value="Unassembled WGS sequence"/>
</dbReference>
<keyword evidence="1" id="KW-1015">Disulfide bond</keyword>
<comment type="similarity">
    <text evidence="2">Belongs to the calycin superfamily. Lipocalin family.</text>
</comment>
<evidence type="ECO:0000313" key="3">
    <source>
        <dbReference type="EMBL" id="KAF7998114.1"/>
    </source>
</evidence>